<dbReference type="Pfam" id="PF25876">
    <property type="entry name" value="HH_MFP_RND"/>
    <property type="match status" value="1"/>
</dbReference>
<evidence type="ECO:0000259" key="5">
    <source>
        <dbReference type="Pfam" id="PF25917"/>
    </source>
</evidence>
<reference evidence="8 9" key="1">
    <citation type="submission" date="2020-04" db="EMBL/GenBank/DDBJ databases">
        <authorList>
            <person name="De Canck E."/>
        </authorList>
    </citation>
    <scope>NUCLEOTIDE SEQUENCE [LARGE SCALE GENOMIC DNA]</scope>
    <source>
        <strain evidence="8 9">LMG 28614</strain>
    </source>
</reference>
<feature type="domain" description="Multidrug resistance protein MdtA-like alpha-helical hairpin" evidence="4">
    <location>
        <begin position="68"/>
        <end position="132"/>
    </location>
</feature>
<dbReference type="PANTHER" id="PTHR30158:SF3">
    <property type="entry name" value="MULTIDRUG EFFLUX PUMP SUBUNIT ACRA-RELATED"/>
    <property type="match status" value="1"/>
</dbReference>
<evidence type="ECO:0000259" key="7">
    <source>
        <dbReference type="Pfam" id="PF25967"/>
    </source>
</evidence>
<dbReference type="Pfam" id="PF25944">
    <property type="entry name" value="Beta-barrel_RND"/>
    <property type="match status" value="1"/>
</dbReference>
<dbReference type="Proteomes" id="UP000494365">
    <property type="component" value="Unassembled WGS sequence"/>
</dbReference>
<feature type="compositionally biased region" description="Polar residues" evidence="3">
    <location>
        <begin position="351"/>
        <end position="361"/>
    </location>
</feature>
<dbReference type="InterPro" id="IPR058627">
    <property type="entry name" value="MdtA-like_C"/>
</dbReference>
<dbReference type="Gene3D" id="2.40.420.20">
    <property type="match status" value="1"/>
</dbReference>
<dbReference type="InterPro" id="IPR058625">
    <property type="entry name" value="MdtA-like_BSH"/>
</dbReference>
<dbReference type="FunFam" id="2.40.420.20:FF:000001">
    <property type="entry name" value="Efflux RND transporter periplasmic adaptor subunit"/>
    <property type="match status" value="1"/>
</dbReference>
<dbReference type="Gene3D" id="1.10.287.470">
    <property type="entry name" value="Helix hairpin bin"/>
    <property type="match status" value="1"/>
</dbReference>
<dbReference type="SUPFAM" id="SSF111369">
    <property type="entry name" value="HlyD-like secretion proteins"/>
    <property type="match status" value="1"/>
</dbReference>
<sequence>MEAEPSNVPLTRSFVGRLSAYYSANVTARVSGVLVKRLYTEGSEVKAGQTLFEIDPAYYQTVLNTDLATLAQDQATYVNDRVTADRYHKLLPIGSVSQQTVDDADAAQRSAAAKVKADEAAVEGARVNLGYTKVTSPITGIAGQQQVTAGAVVGNGTTDAGSGGTLLATVEQIGPLYVNFTISAADLITLKQAQSKGDVALAAQNKTTVQVILPNGTPYDQQGTLDFTDVSVNATTGAVSLRAQIPNPQHQLLPGMYVSLDVDLGQRNDVYLVPQQAIQRDTVGSYAMVVGADGKVVRKDVDTNDSHGSDWIVTGGLAAGDRVIVTGVQSVREGMLAKATPWRGTDKDTRLSQSRPVQSSGGHRAGRS</sequence>
<comment type="subcellular location">
    <subcellularLocation>
        <location evidence="1">Cell envelope</location>
    </subcellularLocation>
</comment>
<dbReference type="Gene3D" id="2.40.50.100">
    <property type="match status" value="1"/>
</dbReference>
<dbReference type="InterPro" id="IPR058624">
    <property type="entry name" value="MdtA-like_HH"/>
</dbReference>
<evidence type="ECO:0000259" key="6">
    <source>
        <dbReference type="Pfam" id="PF25944"/>
    </source>
</evidence>
<dbReference type="Pfam" id="PF25917">
    <property type="entry name" value="BSH_RND"/>
    <property type="match status" value="1"/>
</dbReference>
<dbReference type="GO" id="GO:0022857">
    <property type="term" value="F:transmembrane transporter activity"/>
    <property type="evidence" value="ECO:0007669"/>
    <property type="project" value="InterPro"/>
</dbReference>
<feature type="domain" description="Multidrug resistance protein MdtA-like C-terminal permuted SH3" evidence="7">
    <location>
        <begin position="270"/>
        <end position="329"/>
    </location>
</feature>
<evidence type="ECO:0000256" key="2">
    <source>
        <dbReference type="ARBA" id="ARBA00009477"/>
    </source>
</evidence>
<dbReference type="AlphaFoldDB" id="A0A6S7BHU6"/>
<dbReference type="GO" id="GO:0030313">
    <property type="term" value="C:cell envelope"/>
    <property type="evidence" value="ECO:0007669"/>
    <property type="project" value="UniProtKB-SubCell"/>
</dbReference>
<dbReference type="EMBL" id="CADIKK010000011">
    <property type="protein sequence ID" value="CAB3789010.1"/>
    <property type="molecule type" value="Genomic_DNA"/>
</dbReference>
<dbReference type="Pfam" id="PF25967">
    <property type="entry name" value="RND-MFP_C"/>
    <property type="match status" value="1"/>
</dbReference>
<name>A0A6S7BHU6_9BURK</name>
<accession>A0A6S7BHU6</accession>
<gene>
    <name evidence="8" type="primary">ttgA_2</name>
    <name evidence="8" type="ORF">LMG28614_02805</name>
</gene>
<dbReference type="InterPro" id="IPR058626">
    <property type="entry name" value="MdtA-like_b-barrel"/>
</dbReference>
<evidence type="ECO:0000313" key="9">
    <source>
        <dbReference type="Proteomes" id="UP000494365"/>
    </source>
</evidence>
<proteinExistence type="inferred from homology"/>
<dbReference type="Gene3D" id="2.40.30.170">
    <property type="match status" value="1"/>
</dbReference>
<comment type="similarity">
    <text evidence="2">Belongs to the membrane fusion protein (MFP) (TC 8.A.1) family.</text>
</comment>
<organism evidence="8 9">
    <name type="scientific">Paraburkholderia ultramafica</name>
    <dbReference type="NCBI Taxonomy" id="1544867"/>
    <lineage>
        <taxon>Bacteria</taxon>
        <taxon>Pseudomonadati</taxon>
        <taxon>Pseudomonadota</taxon>
        <taxon>Betaproteobacteria</taxon>
        <taxon>Burkholderiales</taxon>
        <taxon>Burkholderiaceae</taxon>
        <taxon>Paraburkholderia</taxon>
    </lineage>
</organism>
<feature type="domain" description="Multidrug resistance protein MdtA-like barrel-sandwich hybrid" evidence="5">
    <location>
        <begin position="24"/>
        <end position="159"/>
    </location>
</feature>
<feature type="region of interest" description="Disordered" evidence="3">
    <location>
        <begin position="338"/>
        <end position="368"/>
    </location>
</feature>
<dbReference type="InterPro" id="IPR006143">
    <property type="entry name" value="RND_pump_MFP"/>
</dbReference>
<protein>
    <submittedName>
        <fullName evidence="8">Toluene efflux pump periplasmic linker protein TtgA</fullName>
    </submittedName>
</protein>
<feature type="domain" description="Multidrug resistance protein MdtA-like beta-barrel" evidence="6">
    <location>
        <begin position="175"/>
        <end position="265"/>
    </location>
</feature>
<evidence type="ECO:0000259" key="4">
    <source>
        <dbReference type="Pfam" id="PF25876"/>
    </source>
</evidence>
<dbReference type="GO" id="GO:0046677">
    <property type="term" value="P:response to antibiotic"/>
    <property type="evidence" value="ECO:0007669"/>
    <property type="project" value="TreeGrafter"/>
</dbReference>
<evidence type="ECO:0000313" key="8">
    <source>
        <dbReference type="EMBL" id="CAB3789010.1"/>
    </source>
</evidence>
<keyword evidence="9" id="KW-1185">Reference proteome</keyword>
<dbReference type="NCBIfam" id="TIGR01730">
    <property type="entry name" value="RND_mfp"/>
    <property type="match status" value="1"/>
</dbReference>
<evidence type="ECO:0000256" key="1">
    <source>
        <dbReference type="ARBA" id="ARBA00004196"/>
    </source>
</evidence>
<evidence type="ECO:0000256" key="3">
    <source>
        <dbReference type="SAM" id="MobiDB-lite"/>
    </source>
</evidence>
<dbReference type="PANTHER" id="PTHR30158">
    <property type="entry name" value="ACRA/E-RELATED COMPONENT OF DRUG EFFLUX TRANSPORTER"/>
    <property type="match status" value="1"/>
</dbReference>
<dbReference type="GO" id="GO:0005886">
    <property type="term" value="C:plasma membrane"/>
    <property type="evidence" value="ECO:0007669"/>
    <property type="project" value="TreeGrafter"/>
</dbReference>